<evidence type="ECO:0000256" key="1">
    <source>
        <dbReference type="ARBA" id="ARBA00023015"/>
    </source>
</evidence>
<dbReference type="PANTHER" id="PTHR30146:SF109">
    <property type="entry name" value="HTH-TYPE TRANSCRIPTIONAL REGULATOR GALS"/>
    <property type="match status" value="1"/>
</dbReference>
<name>A0ABQ2BHN1_9SPHI</name>
<evidence type="ECO:0000313" key="5">
    <source>
        <dbReference type="EMBL" id="GGI24399.1"/>
    </source>
</evidence>
<dbReference type="PANTHER" id="PTHR30146">
    <property type="entry name" value="LACI-RELATED TRANSCRIPTIONAL REPRESSOR"/>
    <property type="match status" value="1"/>
</dbReference>
<dbReference type="InterPro" id="IPR000843">
    <property type="entry name" value="HTH_LacI"/>
</dbReference>
<proteinExistence type="predicted"/>
<organism evidence="5 6">
    <name type="scientific">Pedobacter mendelii</name>
    <dbReference type="NCBI Taxonomy" id="1908240"/>
    <lineage>
        <taxon>Bacteria</taxon>
        <taxon>Pseudomonadati</taxon>
        <taxon>Bacteroidota</taxon>
        <taxon>Sphingobacteriia</taxon>
        <taxon>Sphingobacteriales</taxon>
        <taxon>Sphingobacteriaceae</taxon>
        <taxon>Pedobacter</taxon>
    </lineage>
</organism>
<dbReference type="CDD" id="cd01392">
    <property type="entry name" value="HTH_LacI"/>
    <property type="match status" value="1"/>
</dbReference>
<dbReference type="SUPFAM" id="SSF53822">
    <property type="entry name" value="Periplasmic binding protein-like I"/>
    <property type="match status" value="1"/>
</dbReference>
<comment type="caution">
    <text evidence="5">The sequence shown here is derived from an EMBL/GenBank/DDBJ whole genome shotgun (WGS) entry which is preliminary data.</text>
</comment>
<feature type="domain" description="HTH lacI-type" evidence="4">
    <location>
        <begin position="5"/>
        <end position="59"/>
    </location>
</feature>
<dbReference type="Pfam" id="PF13377">
    <property type="entry name" value="Peripla_BP_3"/>
    <property type="match status" value="1"/>
</dbReference>
<dbReference type="InterPro" id="IPR028082">
    <property type="entry name" value="Peripla_BP_I"/>
</dbReference>
<gene>
    <name evidence="5" type="ORF">GCM10008119_12460</name>
</gene>
<dbReference type="Proteomes" id="UP000645390">
    <property type="component" value="Unassembled WGS sequence"/>
</dbReference>
<keyword evidence="6" id="KW-1185">Reference proteome</keyword>
<keyword evidence="3" id="KW-0804">Transcription</keyword>
<reference evidence="6" key="1">
    <citation type="journal article" date="2019" name="Int. J. Syst. Evol. Microbiol.">
        <title>The Global Catalogue of Microorganisms (GCM) 10K type strain sequencing project: providing services to taxonomists for standard genome sequencing and annotation.</title>
        <authorList>
            <consortium name="The Broad Institute Genomics Platform"/>
            <consortium name="The Broad Institute Genome Sequencing Center for Infectious Disease"/>
            <person name="Wu L."/>
            <person name="Ma J."/>
        </authorList>
    </citation>
    <scope>NUCLEOTIDE SEQUENCE [LARGE SCALE GENOMIC DNA]</scope>
    <source>
        <strain evidence="6">CCM 8939</strain>
    </source>
</reference>
<dbReference type="PROSITE" id="PS50932">
    <property type="entry name" value="HTH_LACI_2"/>
    <property type="match status" value="1"/>
</dbReference>
<dbReference type="SMART" id="SM00354">
    <property type="entry name" value="HTH_LACI"/>
    <property type="match status" value="1"/>
</dbReference>
<sequence length="335" mass="37553">MSGEVNIKRLAQELNISIATVSKALNDSYEISLKTKNRVLSLAKELNYTPNPAASNLRSNKTKTIAVIIPCIANNFFSLAIKGIEEIARKYGHHVLIYQTHEDTEMEMSFTNSLLNGRVDGILTSVSSNEYNSDYYRDLVKKIPLVFFDRVYESLDAFKITTDDYQISFTATEHLIKCGCLKIAYLYGLGNLPAGRARFSGYKDALNAHGISYDENLVLNYSEDEDVNLDNIKKLFQDQYPDALFSSIEEFIIPAYLACNYLQLQIPKDVKILSFSNMSSAKLLNPSLTTITQPAFEIGNEAAKCLFKILNKRGIDDDQNIVLKSSLIKRASTGC</sequence>
<evidence type="ECO:0000259" key="4">
    <source>
        <dbReference type="PROSITE" id="PS50932"/>
    </source>
</evidence>
<dbReference type="Gene3D" id="3.40.50.2300">
    <property type="match status" value="2"/>
</dbReference>
<dbReference type="RefSeq" id="WP_188412397.1">
    <property type="nucleotide sequence ID" value="NZ_BMDJ01000003.1"/>
</dbReference>
<evidence type="ECO:0000256" key="2">
    <source>
        <dbReference type="ARBA" id="ARBA00023125"/>
    </source>
</evidence>
<dbReference type="SUPFAM" id="SSF47413">
    <property type="entry name" value="lambda repressor-like DNA-binding domains"/>
    <property type="match status" value="1"/>
</dbReference>
<dbReference type="EMBL" id="BMDJ01000003">
    <property type="protein sequence ID" value="GGI24399.1"/>
    <property type="molecule type" value="Genomic_DNA"/>
</dbReference>
<evidence type="ECO:0000256" key="3">
    <source>
        <dbReference type="ARBA" id="ARBA00023163"/>
    </source>
</evidence>
<dbReference type="Gene3D" id="1.10.260.40">
    <property type="entry name" value="lambda repressor-like DNA-binding domains"/>
    <property type="match status" value="1"/>
</dbReference>
<keyword evidence="2" id="KW-0238">DNA-binding</keyword>
<protein>
    <submittedName>
        <fullName evidence="5">LacI family transcriptional regulator</fullName>
    </submittedName>
</protein>
<dbReference type="InterPro" id="IPR046335">
    <property type="entry name" value="LacI/GalR-like_sensor"/>
</dbReference>
<keyword evidence="1" id="KW-0805">Transcription regulation</keyword>
<accession>A0ABQ2BHN1</accession>
<dbReference type="InterPro" id="IPR010982">
    <property type="entry name" value="Lambda_DNA-bd_dom_sf"/>
</dbReference>
<dbReference type="Pfam" id="PF00356">
    <property type="entry name" value="LacI"/>
    <property type="match status" value="1"/>
</dbReference>
<dbReference type="CDD" id="cd06267">
    <property type="entry name" value="PBP1_LacI_sugar_binding-like"/>
    <property type="match status" value="1"/>
</dbReference>
<evidence type="ECO:0000313" key="6">
    <source>
        <dbReference type="Proteomes" id="UP000645390"/>
    </source>
</evidence>